<dbReference type="Proteomes" id="UP000054771">
    <property type="component" value="Unassembled WGS sequence"/>
</dbReference>
<dbReference type="OrthoDB" id="4510032at2759"/>
<dbReference type="AlphaFoldDB" id="A0A0U4Z835"/>
<sequence>MDSTLSSVQDWTMFISQLATRLASGTLRSRESEVPFWAWQDELARLRVWAHDIGLYQAGHTSLDERLSQIPPVKSQISRQMARIRRLVRDIEEELSYPDQSGSMDTDTDSELEDDKVTKPTTTLQDIYTNLKDSIDVLNRMSNIEISRREIAAASLRNSRTAQQTVEGVNLQQEKSMVANHRQYEPRPRTEVSSLPEREQVVLYYDEGGCYSRGSGIANVATDPRY</sequence>
<dbReference type="STRING" id="454130.A0A0U4Z835"/>
<reference evidence="3" key="1">
    <citation type="journal article" date="2016" name="Genome Announc.">
        <title>Draft genome sequences of fungus Aspergillus calidoustus.</title>
        <authorList>
            <person name="Horn F."/>
            <person name="Linde J."/>
            <person name="Mattern D.J."/>
            <person name="Walther G."/>
            <person name="Guthke R."/>
            <person name="Scherlach K."/>
            <person name="Martin K."/>
            <person name="Brakhage A.A."/>
            <person name="Petzke L."/>
            <person name="Valiante V."/>
        </authorList>
    </citation>
    <scope>NUCLEOTIDE SEQUENCE [LARGE SCALE GENOMIC DNA]</scope>
    <source>
        <strain evidence="3">SF006504</strain>
    </source>
</reference>
<evidence type="ECO:0000313" key="2">
    <source>
        <dbReference type="EMBL" id="CEL05909.1"/>
    </source>
</evidence>
<gene>
    <name evidence="2" type="ORF">ASPCAL07021</name>
</gene>
<evidence type="ECO:0000256" key="1">
    <source>
        <dbReference type="SAM" id="MobiDB-lite"/>
    </source>
</evidence>
<protein>
    <submittedName>
        <fullName evidence="2">Uncharacterized protein</fullName>
    </submittedName>
</protein>
<accession>A0A0U4Z835</accession>
<proteinExistence type="predicted"/>
<feature type="region of interest" description="Disordered" evidence="1">
    <location>
        <begin position="95"/>
        <end position="118"/>
    </location>
</feature>
<keyword evidence="3" id="KW-1185">Reference proteome</keyword>
<evidence type="ECO:0000313" key="3">
    <source>
        <dbReference type="Proteomes" id="UP000054771"/>
    </source>
</evidence>
<organism evidence="2 3">
    <name type="scientific">Aspergillus calidoustus</name>
    <dbReference type="NCBI Taxonomy" id="454130"/>
    <lineage>
        <taxon>Eukaryota</taxon>
        <taxon>Fungi</taxon>
        <taxon>Dikarya</taxon>
        <taxon>Ascomycota</taxon>
        <taxon>Pezizomycotina</taxon>
        <taxon>Eurotiomycetes</taxon>
        <taxon>Eurotiomycetidae</taxon>
        <taxon>Eurotiales</taxon>
        <taxon>Aspergillaceae</taxon>
        <taxon>Aspergillus</taxon>
        <taxon>Aspergillus subgen. Nidulantes</taxon>
    </lineage>
</organism>
<dbReference type="EMBL" id="CDMC01000005">
    <property type="protein sequence ID" value="CEL05909.1"/>
    <property type="molecule type" value="Genomic_DNA"/>
</dbReference>
<name>A0A0U4Z835_ASPCI</name>